<dbReference type="RefSeq" id="WP_019821849.1">
    <property type="nucleotide sequence ID" value="NZ_ATLR01000007.1"/>
</dbReference>
<evidence type="ECO:0000313" key="2">
    <source>
        <dbReference type="EMBL" id="MBJ2257328.1"/>
    </source>
</evidence>
<proteinExistence type="predicted"/>
<sequence length="166" mass="18149">MTEYESIVSTAVESDLDGILELQEANQTARGGSLSASLPRSRIATMMQEMPLIVARRGAHVTGFLMSTSRTMNADIPIVKAMFDAYQGTPEAYVYGPVCVGEEERGKGLAQKMFAALKRLEPGREGILFIRQDNEPSLRAHVKMGMNQVASFSFKGSVYAVFSYVA</sequence>
<dbReference type="EMBL" id="JAEKCZ010000009">
    <property type="protein sequence ID" value="MBJ2257328.1"/>
    <property type="molecule type" value="Genomic_DNA"/>
</dbReference>
<name>A0A8I1FSB6_9PSED</name>
<dbReference type="Gene3D" id="3.40.630.30">
    <property type="match status" value="1"/>
</dbReference>
<comment type="caution">
    <text evidence="2">The sequence shown here is derived from an EMBL/GenBank/DDBJ whole genome shotgun (WGS) entry which is preliminary data.</text>
</comment>
<evidence type="ECO:0000259" key="1">
    <source>
        <dbReference type="Pfam" id="PF00583"/>
    </source>
</evidence>
<evidence type="ECO:0000313" key="3">
    <source>
        <dbReference type="Proteomes" id="UP000658390"/>
    </source>
</evidence>
<dbReference type="GO" id="GO:0016747">
    <property type="term" value="F:acyltransferase activity, transferring groups other than amino-acyl groups"/>
    <property type="evidence" value="ECO:0007669"/>
    <property type="project" value="InterPro"/>
</dbReference>
<protein>
    <submittedName>
        <fullName evidence="2">GNAT family N-acetyltransferase</fullName>
    </submittedName>
</protein>
<keyword evidence="2" id="KW-0808">Transferase</keyword>
<accession>A0A8I1FSB6</accession>
<organism evidence="2 3">
    <name type="scientific">Pseudomonas psychrophila</name>
    <dbReference type="NCBI Taxonomy" id="122355"/>
    <lineage>
        <taxon>Bacteria</taxon>
        <taxon>Pseudomonadati</taxon>
        <taxon>Pseudomonadota</taxon>
        <taxon>Gammaproteobacteria</taxon>
        <taxon>Pseudomonadales</taxon>
        <taxon>Pseudomonadaceae</taxon>
        <taxon>Pseudomonas</taxon>
    </lineage>
</organism>
<dbReference type="InterPro" id="IPR016181">
    <property type="entry name" value="Acyl_CoA_acyltransferase"/>
</dbReference>
<dbReference type="Pfam" id="PF00583">
    <property type="entry name" value="Acetyltransf_1"/>
    <property type="match status" value="1"/>
</dbReference>
<gene>
    <name evidence="2" type="ORF">JFT45_12460</name>
</gene>
<feature type="domain" description="N-acetyltransferase" evidence="1">
    <location>
        <begin position="52"/>
        <end position="146"/>
    </location>
</feature>
<dbReference type="InterPro" id="IPR000182">
    <property type="entry name" value="GNAT_dom"/>
</dbReference>
<dbReference type="SUPFAM" id="SSF55729">
    <property type="entry name" value="Acyl-CoA N-acyltransferases (Nat)"/>
    <property type="match status" value="1"/>
</dbReference>
<dbReference type="AlphaFoldDB" id="A0A8I1FSB6"/>
<reference evidence="2" key="1">
    <citation type="submission" date="2020-12" db="EMBL/GenBank/DDBJ databases">
        <title>Antibiotic resistance and phylogeny of Pseudomonas spp. isolated over three decades from chicken meat in the Norwegian food chain.</title>
        <authorList>
            <person name="Moen B."/>
        </authorList>
    </citation>
    <scope>NUCLEOTIDE SEQUENCE</scope>
    <source>
        <strain evidence="2">MF6762</strain>
    </source>
</reference>
<dbReference type="Proteomes" id="UP000658390">
    <property type="component" value="Unassembled WGS sequence"/>
</dbReference>